<evidence type="ECO:0000256" key="2">
    <source>
        <dbReference type="SAM" id="Phobius"/>
    </source>
</evidence>
<feature type="region of interest" description="Disordered" evidence="1">
    <location>
        <begin position="71"/>
        <end position="90"/>
    </location>
</feature>
<dbReference type="InterPro" id="IPR009261">
    <property type="entry name" value="AcMNPV_AC78"/>
</dbReference>
<evidence type="ECO:0000256" key="1">
    <source>
        <dbReference type="SAM" id="MobiDB-lite"/>
    </source>
</evidence>
<accession>I3XMB3</accession>
<keyword evidence="2" id="KW-0472">Membrane</keyword>
<dbReference type="EMBL" id="JX138237">
    <property type="protein sequence ID" value="AFP95816.2"/>
    <property type="molecule type" value="Genomic_DNA"/>
</dbReference>
<proteinExistence type="predicted"/>
<dbReference type="Pfam" id="PF06024">
    <property type="entry name" value="Orf78"/>
    <property type="match status" value="1"/>
</dbReference>
<sequence>MSATIDGVGVRERSVASFHTATVKLQKRSTINITIAAATMSLDIPYERLSPTLTVKYIPLKLALNDIPDTSNGETANNKNSNDSATAPKVNITVPEKRNYDTNVASPKQMYDVLVLGMLTVFCILVLLYAIYYFVILRDRQKPTEPRILMY</sequence>
<evidence type="ECO:0000313" key="5">
    <source>
        <dbReference type="EMBL" id="AIL25175.1"/>
    </source>
</evidence>
<reference evidence="3 6" key="1">
    <citation type="journal article" date="2013" name="Virus Genes">
        <title>Complete genomic sequences and comparative analysis of Mamestra brassicae nucleopolyhedrovirus isolated in Korea.</title>
        <authorList>
            <person name="Choi J.B."/>
            <person name="Heo W.I."/>
            <person name="Shin T.Y."/>
            <person name="Bae S.M."/>
            <person name="Kim W.J."/>
            <person name="Kim J.I."/>
            <person name="Kwon M."/>
            <person name="Choi J.Y."/>
            <person name="Je Y.H."/>
            <person name="Jin B.R."/>
            <person name="Woo S.D."/>
        </authorList>
    </citation>
    <scope>NUCLEOTIDE SEQUENCE [LARGE SCALE GENOMIC DNA]</scope>
    <source>
        <strain evidence="3 6">K1</strain>
    </source>
</reference>
<dbReference type="EMBL" id="JQ798165">
    <property type="protein sequence ID" value="AFL64946.1"/>
    <property type="molecule type" value="Genomic_DNA"/>
</dbReference>
<dbReference type="KEGG" id="vg:18558969"/>
<organismHost>
    <name type="scientific">Lepidoptera</name>
    <name type="common">moths &amp; butterflies</name>
    <dbReference type="NCBI Taxonomy" id="7088"/>
</organismHost>
<dbReference type="EMBL" id="KJ871680">
    <property type="protein sequence ID" value="AIL25175.1"/>
    <property type="molecule type" value="Genomic_DNA"/>
</dbReference>
<keyword evidence="2" id="KW-1133">Transmembrane helix</keyword>
<name>I3XMB3_NPVMB</name>
<reference evidence="4" key="3">
    <citation type="submission" date="2015-12" db="EMBL/GenBank/DDBJ databases">
        <title>Comparative analysis of the complete genome sequences of Mamestra brassicae and Mamestra configurata multiple nucleopolyhedroviruses.</title>
        <authorList>
            <person name="Liu L."/>
            <person name="Zhang Z."/>
        </authorList>
    </citation>
    <scope>NUCLEOTIDE SEQUENCE</scope>
    <source>
        <strain evidence="4">CHb1</strain>
    </source>
</reference>
<evidence type="ECO:0000313" key="3">
    <source>
        <dbReference type="EMBL" id="AFL64946.1"/>
    </source>
</evidence>
<dbReference type="Proteomes" id="UP000202136">
    <property type="component" value="Segment"/>
</dbReference>
<accession>J7HDJ8</accession>
<dbReference type="RefSeq" id="YP_009011160.1">
    <property type="nucleotide sequence ID" value="NC_023681.1"/>
</dbReference>
<feature type="transmembrane region" description="Helical" evidence="2">
    <location>
        <begin position="113"/>
        <end position="137"/>
    </location>
</feature>
<keyword evidence="2" id="KW-0812">Transmembrane</keyword>
<evidence type="ECO:0000313" key="4">
    <source>
        <dbReference type="EMBL" id="AFP95816.2"/>
    </source>
</evidence>
<reference evidence="5" key="2">
    <citation type="submission" date="2014-05" db="EMBL/GenBank/DDBJ databases">
        <authorList>
            <person name="Hou D."/>
            <person name="Liu X."/>
            <person name="Yin F."/>
            <person name="Zhu Z."/>
            <person name="Wang J."/>
            <person name="Zhang L."/>
            <person name="Kou Z."/>
            <person name="Deng F."/>
            <person name="Wang H."/>
            <person name="Hu Z."/>
        </authorList>
    </citation>
    <scope>NUCLEOTIDE SEQUENCE</scope>
    <source>
        <strain evidence="5">CTa</strain>
    </source>
</reference>
<gene>
    <name evidence="4" type="ORF">Mabr_orf97</name>
</gene>
<organism evidence="3 6">
    <name type="scientific">Mamestra brassicae nuclear polyhedrosis virus</name>
    <name type="common">MbNPV</name>
    <dbReference type="NCBI Taxonomy" id="78219"/>
    <lineage>
        <taxon>Viruses</taxon>
        <taxon>Viruses incertae sedis</taxon>
        <taxon>Naldaviricetes</taxon>
        <taxon>Lefavirales</taxon>
        <taxon>Baculoviridae</taxon>
        <taxon>Alphabaculovirus</taxon>
        <taxon>Alphabaculovirus mabrassicae</taxon>
    </lineage>
</organism>
<evidence type="ECO:0000313" key="6">
    <source>
        <dbReference type="Proteomes" id="UP000202136"/>
    </source>
</evidence>
<keyword evidence="6" id="KW-1185">Reference proteome</keyword>
<protein>
    <submittedName>
        <fullName evidence="4 5">Orf97</fullName>
    </submittedName>
</protein>
<feature type="compositionally biased region" description="Polar residues" evidence="1">
    <location>
        <begin position="71"/>
        <end position="85"/>
    </location>
</feature>